<sequence length="812" mass="91854">MSSTTSASWPEDVTAQAFAWLDHCIERQLSFPTTINAHLRATTNKRTQGLAFTVVSRHMTAYGQSKNLDKPYSDIKKKLKPADHVRFMNDLLVLGTAMVPKLTGNTEIAQLIADAKRALAETREDGRDEVVANMDDRDNGNFDYEADDNISTDESSQSEYKGNSSMRLGTVPNAGKKRRRQPQEPSQTQLPPRKRARVGARSAQSSEDEHDVFDGGDSVSEPSQSEYMDDGPKRSGTGLNAGPKRRRLQSAPAESPPAKRARTSSQSTELLTDEQDELHDEMPSKESLATRILRHIYPSKASEKRQANTRDMDQEDEQEQRLPHSASMARPKIHQESQTPVVSQQEPPEISPLTSSTHTSQQDDTKVLGQNENLHVRSAVVPETPQSNRMTGLVRNYLQDPTLQEDFEDTKPLQESPQASTSFTAAPSPEVQESQPIHDPNQNQGFLARENARLHKLIIQKEAEIKVWKEANTSLLSSLSAPSNSERNWRKEYMQMCERFNSRERLQNRKHEAVQGFVGHQPSDLMRKFDHLQLEIHRACHTFALADSHQTMTMSSPEDGVGATLRDPKIRSLLETACGSMLKAWELRRYEDALTDLVRALVTAHVFRRIFESDFPLQYTGAHDSHLLTRYQRMWFHQDGAKELWIAERLALQDFVKGTDIADKNEPFHNLIEAKAREFANEIALLLAPLTPPHNILAGHLTHVYKAALRLKADTVLSNYTFTARFLRPGLSVNPEMEQCLDVEHSYSSNQDIKLVLYPVIYIKPVREIDPLAAKVRDCKVDYKNFRVSTDVFWGAGELRDKMMLHKGMVVV</sequence>
<reference evidence="2 3" key="1">
    <citation type="journal article" date="2024" name="IMA Fungus">
        <title>Apiospora arundinis, a panoply of carbohydrate-active enzymes and secondary metabolites.</title>
        <authorList>
            <person name="Sorensen T."/>
            <person name="Petersen C."/>
            <person name="Muurmann A.T."/>
            <person name="Christiansen J.V."/>
            <person name="Brundto M.L."/>
            <person name="Overgaard C.K."/>
            <person name="Boysen A.T."/>
            <person name="Wollenberg R.D."/>
            <person name="Larsen T.O."/>
            <person name="Sorensen J.L."/>
            <person name="Nielsen K.L."/>
            <person name="Sondergaard T.E."/>
        </authorList>
    </citation>
    <scope>NUCLEOTIDE SEQUENCE [LARGE SCALE GENOMIC DNA]</scope>
    <source>
        <strain evidence="2 3">AAU 773</strain>
    </source>
</reference>
<evidence type="ECO:0000313" key="2">
    <source>
        <dbReference type="EMBL" id="KAK8876938.1"/>
    </source>
</evidence>
<gene>
    <name evidence="2" type="ORF">PGQ11_001884</name>
</gene>
<feature type="compositionally biased region" description="Polar residues" evidence="1">
    <location>
        <begin position="413"/>
        <end position="443"/>
    </location>
</feature>
<feature type="compositionally biased region" description="Polar residues" evidence="1">
    <location>
        <begin position="336"/>
        <end position="346"/>
    </location>
</feature>
<name>A0ABR2JHG6_9PEZI</name>
<feature type="compositionally biased region" description="Basic and acidic residues" evidence="1">
    <location>
        <begin position="121"/>
        <end position="140"/>
    </location>
</feature>
<protein>
    <submittedName>
        <fullName evidence="2">Uncharacterized protein</fullName>
    </submittedName>
</protein>
<feature type="compositionally biased region" description="Polar residues" evidence="1">
    <location>
        <begin position="152"/>
        <end position="167"/>
    </location>
</feature>
<proteinExistence type="predicted"/>
<organism evidence="2 3">
    <name type="scientific">Apiospora arundinis</name>
    <dbReference type="NCBI Taxonomy" id="335852"/>
    <lineage>
        <taxon>Eukaryota</taxon>
        <taxon>Fungi</taxon>
        <taxon>Dikarya</taxon>
        <taxon>Ascomycota</taxon>
        <taxon>Pezizomycotina</taxon>
        <taxon>Sordariomycetes</taxon>
        <taxon>Xylariomycetidae</taxon>
        <taxon>Amphisphaeriales</taxon>
        <taxon>Apiosporaceae</taxon>
        <taxon>Apiospora</taxon>
    </lineage>
</organism>
<dbReference type="EMBL" id="JAPCWZ010000002">
    <property type="protein sequence ID" value="KAK8876938.1"/>
    <property type="molecule type" value="Genomic_DNA"/>
</dbReference>
<evidence type="ECO:0000313" key="3">
    <source>
        <dbReference type="Proteomes" id="UP001390339"/>
    </source>
</evidence>
<comment type="caution">
    <text evidence="2">The sequence shown here is derived from an EMBL/GenBank/DDBJ whole genome shotgun (WGS) entry which is preliminary data.</text>
</comment>
<feature type="region of interest" description="Disordered" evidence="1">
    <location>
        <begin position="121"/>
        <end position="364"/>
    </location>
</feature>
<dbReference type="Proteomes" id="UP001390339">
    <property type="component" value="Unassembled WGS sequence"/>
</dbReference>
<feature type="region of interest" description="Disordered" evidence="1">
    <location>
        <begin position="408"/>
        <end position="443"/>
    </location>
</feature>
<keyword evidence="3" id="KW-1185">Reference proteome</keyword>
<evidence type="ECO:0000256" key="1">
    <source>
        <dbReference type="SAM" id="MobiDB-lite"/>
    </source>
</evidence>
<accession>A0ABR2JHG6</accession>
<feature type="compositionally biased region" description="Basic and acidic residues" evidence="1">
    <location>
        <begin position="301"/>
        <end position="312"/>
    </location>
</feature>